<dbReference type="Pfam" id="PF25917">
    <property type="entry name" value="BSH_RND"/>
    <property type="match status" value="1"/>
</dbReference>
<dbReference type="NCBIfam" id="TIGR01730">
    <property type="entry name" value="RND_mfp"/>
    <property type="match status" value="1"/>
</dbReference>
<comment type="subcellular location">
    <subcellularLocation>
        <location evidence="1">Cell envelope</location>
    </subcellularLocation>
</comment>
<dbReference type="Proteomes" id="UP000722336">
    <property type="component" value="Unassembled WGS sequence"/>
</dbReference>
<dbReference type="InterPro" id="IPR058792">
    <property type="entry name" value="Beta-barrel_RND_2"/>
</dbReference>
<feature type="coiled-coil region" evidence="4">
    <location>
        <begin position="178"/>
        <end position="205"/>
    </location>
</feature>
<dbReference type="RefSeq" id="WP_218444210.1">
    <property type="nucleotide sequence ID" value="NZ_JAGSPA010000001.1"/>
</dbReference>
<evidence type="ECO:0000256" key="1">
    <source>
        <dbReference type="ARBA" id="ARBA00004196"/>
    </source>
</evidence>
<sequence>MVKSIGWIKAHPWWSGLIGVGVLLVLFALFGGGPAQSPAVETALIDRGDVVRTVAASGTVRARRTVEVGAEVSGQVADVFVDFNDDVRAGQILARIDPTRLQAQLGQGQAQIALAQSQRDQALASRRRARAQLILQTSEYDRRKALEGRGFVSQASLDQVAAARDSARAEVLQAEAGIANAAAQLRQAQASLDSARLDLSRTELRAPIDGTIIQRNIDPGQTVVSAFQTATLFEIAEDLSRMRVEADVDEADIGQMRVGQAVRFSVDAYPGDFFSGAVEEVRKSPTVEQNIVTYLVLLTVGNEDGKLLPGMTANVEIVTGEVKDVLRVPAAALRYRPLPKEGEDEIEVPDGPIVWRKGDDGEPVPVSVKTGLTGVDFAEITSDDLSVGDEVITRAASPVS</sequence>
<evidence type="ECO:0000259" key="5">
    <source>
        <dbReference type="Pfam" id="PF25917"/>
    </source>
</evidence>
<dbReference type="InterPro" id="IPR050465">
    <property type="entry name" value="UPF0194_transport"/>
</dbReference>
<reference evidence="7 8" key="1">
    <citation type="submission" date="2021-04" db="EMBL/GenBank/DDBJ databases">
        <authorList>
            <person name="Pira H."/>
            <person name="Risdian C."/>
            <person name="Wink J."/>
        </authorList>
    </citation>
    <scope>NUCLEOTIDE SEQUENCE [LARGE SCALE GENOMIC DNA]</scope>
    <source>
        <strain evidence="7 8">WHA3</strain>
    </source>
</reference>
<dbReference type="PANTHER" id="PTHR32347">
    <property type="entry name" value="EFFLUX SYSTEM COMPONENT YKNX-RELATED"/>
    <property type="match status" value="1"/>
</dbReference>
<feature type="domain" description="CusB-like beta-barrel" evidence="6">
    <location>
        <begin position="244"/>
        <end position="318"/>
    </location>
</feature>
<evidence type="ECO:0000313" key="7">
    <source>
        <dbReference type="EMBL" id="MBV7255830.1"/>
    </source>
</evidence>
<proteinExistence type="inferred from homology"/>
<evidence type="ECO:0000256" key="3">
    <source>
        <dbReference type="ARBA" id="ARBA00023054"/>
    </source>
</evidence>
<organism evidence="7 8">
    <name type="scientific">Pacificimonas pallii</name>
    <dbReference type="NCBI Taxonomy" id="2827236"/>
    <lineage>
        <taxon>Bacteria</taxon>
        <taxon>Pseudomonadati</taxon>
        <taxon>Pseudomonadota</taxon>
        <taxon>Alphaproteobacteria</taxon>
        <taxon>Sphingomonadales</taxon>
        <taxon>Sphingosinicellaceae</taxon>
        <taxon>Pacificimonas</taxon>
    </lineage>
</organism>
<comment type="similarity">
    <text evidence="2">Belongs to the membrane fusion protein (MFP) (TC 8.A.1) family.</text>
</comment>
<evidence type="ECO:0000256" key="4">
    <source>
        <dbReference type="SAM" id="Coils"/>
    </source>
</evidence>
<feature type="domain" description="Multidrug resistance protein MdtA-like barrel-sandwich hybrid" evidence="5">
    <location>
        <begin position="64"/>
        <end position="231"/>
    </location>
</feature>
<comment type="caution">
    <text evidence="7">The sequence shown here is derived from an EMBL/GenBank/DDBJ whole genome shotgun (WGS) entry which is preliminary data.</text>
</comment>
<evidence type="ECO:0000259" key="6">
    <source>
        <dbReference type="Pfam" id="PF25954"/>
    </source>
</evidence>
<dbReference type="EMBL" id="JAGSPA010000001">
    <property type="protein sequence ID" value="MBV7255830.1"/>
    <property type="molecule type" value="Genomic_DNA"/>
</dbReference>
<name>A0ABS6SBN7_9SPHN</name>
<accession>A0ABS6SBN7</accession>
<keyword evidence="3 4" id="KW-0175">Coiled coil</keyword>
<gene>
    <name evidence="7" type="ORF">KCG44_03410</name>
</gene>
<dbReference type="InterPro" id="IPR006143">
    <property type="entry name" value="RND_pump_MFP"/>
</dbReference>
<dbReference type="PANTHER" id="PTHR32347:SF14">
    <property type="entry name" value="EFFLUX SYSTEM COMPONENT YKNX-RELATED"/>
    <property type="match status" value="1"/>
</dbReference>
<dbReference type="InterPro" id="IPR058625">
    <property type="entry name" value="MdtA-like_BSH"/>
</dbReference>
<dbReference type="Pfam" id="PF25954">
    <property type="entry name" value="Beta-barrel_RND_2"/>
    <property type="match status" value="1"/>
</dbReference>
<protein>
    <submittedName>
        <fullName evidence="7">Efflux RND transporter periplasmic adaptor subunit</fullName>
    </submittedName>
</protein>
<evidence type="ECO:0000313" key="8">
    <source>
        <dbReference type="Proteomes" id="UP000722336"/>
    </source>
</evidence>
<evidence type="ECO:0000256" key="2">
    <source>
        <dbReference type="ARBA" id="ARBA00009477"/>
    </source>
</evidence>
<keyword evidence="8" id="KW-1185">Reference proteome</keyword>